<organism evidence="8 9">
    <name type="scientific">Phaeosphaeria nodorum (strain SN15 / ATCC MYA-4574 / FGSC 10173)</name>
    <name type="common">Glume blotch fungus</name>
    <name type="synonym">Parastagonospora nodorum</name>
    <dbReference type="NCBI Taxonomy" id="321614"/>
    <lineage>
        <taxon>Eukaryota</taxon>
        <taxon>Fungi</taxon>
        <taxon>Dikarya</taxon>
        <taxon>Ascomycota</taxon>
        <taxon>Pezizomycotina</taxon>
        <taxon>Dothideomycetes</taxon>
        <taxon>Pleosporomycetidae</taxon>
        <taxon>Pleosporales</taxon>
        <taxon>Pleosporineae</taxon>
        <taxon>Phaeosphaeriaceae</taxon>
        <taxon>Parastagonospora</taxon>
    </lineage>
</organism>
<dbReference type="InterPro" id="IPR040165">
    <property type="entry name" value="Diminuto-like"/>
</dbReference>
<dbReference type="Gene3D" id="3.30.465.10">
    <property type="match status" value="1"/>
</dbReference>
<sequence>MSNSTIAARAHADRVATVSRSVRNFYEKKVPFRIFHGSSNSTRAAARQEIVDISGLKHIIYVDKTKKTALVEPGIAMDELVKHLLPYNLMPAVVPEFPGITAGGAFAGTAAESSSFRYGYFDRTVNSVGMVLGNGDIVHASPKENADLFFGSAGSLGTLGITTQLEVQLVDCGEYVKVTYIPVSSHTEALALFANVGPDVDFIDGLMFSSRHGVVVEGRLVTESTIKPIPIVRFTRARDPWFFAHAHSKIRCQPASGTYQCLTCHWTSKSRTYRQTSTTTTELVPVADFIFRYERGVFWMACYGWAPKLWNRLTRTVFDPLWHTRFQYRVLHLVGGTPHIIQDLAIPAQRADGFVQYLEDELKIYPLWLCPIKQDPRALMHTASTCTDFTTALVNVGVWGSPNYGADFLRAETYDQFIKTNRDIEAKVARVGGLKWLYACNYYSEEEFWRIYDKERYEVLRSKWMADSLPNLWEKVRRSRQEVREVGMGQVVKALVYAGLGVDRLVT</sequence>
<dbReference type="OrthoDB" id="415825at2759"/>
<name>A0A7U2ETK9_PHANO</name>
<keyword evidence="6" id="KW-0472">Membrane</keyword>
<evidence type="ECO:0000256" key="1">
    <source>
        <dbReference type="ARBA" id="ARBA00004167"/>
    </source>
</evidence>
<keyword evidence="5" id="KW-0560">Oxidoreductase</keyword>
<dbReference type="EC" id="1.3.1.72" evidence="2"/>
<evidence type="ECO:0000259" key="7">
    <source>
        <dbReference type="PROSITE" id="PS51387"/>
    </source>
</evidence>
<dbReference type="Proteomes" id="UP000663193">
    <property type="component" value="Chromosome 1"/>
</dbReference>
<dbReference type="AlphaFoldDB" id="A0A7U2ETK9"/>
<gene>
    <name evidence="8" type="ORF">JI435_003460</name>
</gene>
<dbReference type="GO" id="GO:0016020">
    <property type="term" value="C:membrane"/>
    <property type="evidence" value="ECO:0007669"/>
    <property type="project" value="UniProtKB-SubCell"/>
</dbReference>
<proteinExistence type="predicted"/>
<dbReference type="InterPro" id="IPR016166">
    <property type="entry name" value="FAD-bd_PCMH"/>
</dbReference>
<dbReference type="SUPFAM" id="SSF56176">
    <property type="entry name" value="FAD-binding/transporter-associated domain-like"/>
    <property type="match status" value="1"/>
</dbReference>
<dbReference type="VEuPathDB" id="FungiDB:JI435_003460"/>
<evidence type="ECO:0000313" key="9">
    <source>
        <dbReference type="Proteomes" id="UP000663193"/>
    </source>
</evidence>
<dbReference type="InterPro" id="IPR036318">
    <property type="entry name" value="FAD-bd_PCMH-like_sf"/>
</dbReference>
<dbReference type="PANTHER" id="PTHR10801:SF0">
    <property type="entry name" value="DELTA(24)-STEROL REDUCTASE"/>
    <property type="match status" value="1"/>
</dbReference>
<dbReference type="InterPro" id="IPR016169">
    <property type="entry name" value="FAD-bd_PCMH_sub2"/>
</dbReference>
<dbReference type="GO" id="GO:0071949">
    <property type="term" value="F:FAD binding"/>
    <property type="evidence" value="ECO:0007669"/>
    <property type="project" value="InterPro"/>
</dbReference>
<dbReference type="OMA" id="IFRYERG"/>
<evidence type="ECO:0000256" key="5">
    <source>
        <dbReference type="ARBA" id="ARBA00023002"/>
    </source>
</evidence>
<reference evidence="9" key="1">
    <citation type="journal article" date="2021" name="BMC Genomics">
        <title>Chromosome-level genome assembly and manually-curated proteome of model necrotroph Parastagonospora nodorum Sn15 reveals a genome-wide trove of candidate effector homologs, and redundancy of virulence-related functions within an accessory chromosome.</title>
        <authorList>
            <person name="Bertazzoni S."/>
            <person name="Jones D.A.B."/>
            <person name="Phan H.T."/>
            <person name="Tan K.-C."/>
            <person name="Hane J.K."/>
        </authorList>
    </citation>
    <scope>NUCLEOTIDE SEQUENCE [LARGE SCALE GENOMIC DNA]</scope>
    <source>
        <strain evidence="9">SN15 / ATCC MYA-4574 / FGSC 10173)</strain>
    </source>
</reference>
<comment type="subcellular location">
    <subcellularLocation>
        <location evidence="1">Membrane</location>
        <topology evidence="1">Single-pass membrane protein</topology>
    </subcellularLocation>
</comment>
<feature type="domain" description="FAD-binding PCMH-type" evidence="7">
    <location>
        <begin position="1"/>
        <end position="172"/>
    </location>
</feature>
<dbReference type="GO" id="GO:0050614">
    <property type="term" value="F:Delta24-sterol reductase activity"/>
    <property type="evidence" value="ECO:0007669"/>
    <property type="project" value="UniProtKB-EC"/>
</dbReference>
<dbReference type="Pfam" id="PF01565">
    <property type="entry name" value="FAD_binding_4"/>
    <property type="match status" value="1"/>
</dbReference>
<dbReference type="EMBL" id="CP069023">
    <property type="protein sequence ID" value="QRC90829.1"/>
    <property type="molecule type" value="Genomic_DNA"/>
</dbReference>
<evidence type="ECO:0000256" key="2">
    <source>
        <dbReference type="ARBA" id="ARBA00012405"/>
    </source>
</evidence>
<accession>A0A7U2ETK9</accession>
<dbReference type="PANTHER" id="PTHR10801">
    <property type="entry name" value="24-DEHYDROCHOLESTEROL REDUCTASE"/>
    <property type="match status" value="1"/>
</dbReference>
<keyword evidence="4" id="KW-1133">Transmembrane helix</keyword>
<dbReference type="InterPro" id="IPR006094">
    <property type="entry name" value="Oxid_FAD_bind_N"/>
</dbReference>
<dbReference type="PROSITE" id="PS51387">
    <property type="entry name" value="FAD_PCMH"/>
    <property type="match status" value="1"/>
</dbReference>
<keyword evidence="9" id="KW-1185">Reference proteome</keyword>
<evidence type="ECO:0000256" key="3">
    <source>
        <dbReference type="ARBA" id="ARBA00022692"/>
    </source>
</evidence>
<keyword evidence="3" id="KW-0812">Transmembrane</keyword>
<evidence type="ECO:0000256" key="4">
    <source>
        <dbReference type="ARBA" id="ARBA00022989"/>
    </source>
</evidence>
<protein>
    <recommendedName>
        <fullName evidence="2">Delta(24)-sterol reductase</fullName>
        <ecNumber evidence="2">1.3.1.72</ecNumber>
    </recommendedName>
</protein>
<evidence type="ECO:0000256" key="6">
    <source>
        <dbReference type="ARBA" id="ARBA00023136"/>
    </source>
</evidence>
<evidence type="ECO:0000313" key="8">
    <source>
        <dbReference type="EMBL" id="QRC90829.1"/>
    </source>
</evidence>